<evidence type="ECO:0000313" key="1">
    <source>
        <dbReference type="EMBL" id="CAJ0942495.1"/>
    </source>
</evidence>
<keyword evidence="2" id="KW-1185">Reference proteome</keyword>
<gene>
    <name evidence="1" type="ORF">RIMI_LOCUS9619976</name>
</gene>
<sequence length="109" mass="12630">MEALRELAQNEKVIIKKADKGGAVVVLDRTEYTEEIKRQLEDPGVYKRLSHDPKFDVARDIKTILENAIQKQIIDQEAYDFFIIKFPVTPVIYTLPKIHKSLVHPQVDQ</sequence>
<name>A0ABN9LK32_9NEOB</name>
<proteinExistence type="predicted"/>
<comment type="caution">
    <text evidence="1">The sequence shown here is derived from an EMBL/GenBank/DDBJ whole genome shotgun (WGS) entry which is preliminary data.</text>
</comment>
<organism evidence="1 2">
    <name type="scientific">Ranitomeya imitator</name>
    <name type="common">mimic poison frog</name>
    <dbReference type="NCBI Taxonomy" id="111125"/>
    <lineage>
        <taxon>Eukaryota</taxon>
        <taxon>Metazoa</taxon>
        <taxon>Chordata</taxon>
        <taxon>Craniata</taxon>
        <taxon>Vertebrata</taxon>
        <taxon>Euteleostomi</taxon>
        <taxon>Amphibia</taxon>
        <taxon>Batrachia</taxon>
        <taxon>Anura</taxon>
        <taxon>Neobatrachia</taxon>
        <taxon>Hyloidea</taxon>
        <taxon>Dendrobatidae</taxon>
        <taxon>Dendrobatinae</taxon>
        <taxon>Ranitomeya</taxon>
    </lineage>
</organism>
<reference evidence="1" key="1">
    <citation type="submission" date="2023-07" db="EMBL/GenBank/DDBJ databases">
        <authorList>
            <person name="Stuckert A."/>
        </authorList>
    </citation>
    <scope>NUCLEOTIDE SEQUENCE</scope>
</reference>
<accession>A0ABN9LK32</accession>
<dbReference type="EMBL" id="CAUEEQ010020099">
    <property type="protein sequence ID" value="CAJ0942495.1"/>
    <property type="molecule type" value="Genomic_DNA"/>
</dbReference>
<protein>
    <submittedName>
        <fullName evidence="1">Uncharacterized protein</fullName>
    </submittedName>
</protein>
<evidence type="ECO:0000313" key="2">
    <source>
        <dbReference type="Proteomes" id="UP001176940"/>
    </source>
</evidence>
<dbReference type="Proteomes" id="UP001176940">
    <property type="component" value="Unassembled WGS sequence"/>
</dbReference>